<sequence length="61" mass="7370">MSLLAVIILRSWFLYYFCIPFLFRYRFLFSVSLYKLVQSPERALSLHRILLFHSSVFVSFS</sequence>
<protein>
    <submittedName>
        <fullName evidence="2">Uncharacterized protein</fullName>
    </submittedName>
</protein>
<evidence type="ECO:0000313" key="3">
    <source>
        <dbReference type="Proteomes" id="UP000886653"/>
    </source>
</evidence>
<comment type="caution">
    <text evidence="2">The sequence shown here is derived from an EMBL/GenBank/DDBJ whole genome shotgun (WGS) entry which is preliminary data.</text>
</comment>
<organism evidence="2 3">
    <name type="scientific">Cronartium quercuum f. sp. fusiforme G11</name>
    <dbReference type="NCBI Taxonomy" id="708437"/>
    <lineage>
        <taxon>Eukaryota</taxon>
        <taxon>Fungi</taxon>
        <taxon>Dikarya</taxon>
        <taxon>Basidiomycota</taxon>
        <taxon>Pucciniomycotina</taxon>
        <taxon>Pucciniomycetes</taxon>
        <taxon>Pucciniales</taxon>
        <taxon>Coleosporiaceae</taxon>
        <taxon>Cronartium</taxon>
    </lineage>
</organism>
<accession>A0A9P6N623</accession>
<keyword evidence="1" id="KW-0472">Membrane</keyword>
<dbReference type="AlphaFoldDB" id="A0A9P6N623"/>
<dbReference type="EMBL" id="MU167476">
    <property type="protein sequence ID" value="KAG0140099.1"/>
    <property type="molecule type" value="Genomic_DNA"/>
</dbReference>
<evidence type="ECO:0000256" key="1">
    <source>
        <dbReference type="SAM" id="Phobius"/>
    </source>
</evidence>
<gene>
    <name evidence="2" type="ORF">CROQUDRAFT_383820</name>
</gene>
<proteinExistence type="predicted"/>
<evidence type="ECO:0000313" key="2">
    <source>
        <dbReference type="EMBL" id="KAG0140099.1"/>
    </source>
</evidence>
<keyword evidence="1" id="KW-1133">Transmembrane helix</keyword>
<reference evidence="2" key="1">
    <citation type="submission" date="2013-11" db="EMBL/GenBank/DDBJ databases">
        <title>Genome sequence of the fusiform rust pathogen reveals effectors for host alternation and coevolution with pine.</title>
        <authorList>
            <consortium name="DOE Joint Genome Institute"/>
            <person name="Smith K."/>
            <person name="Pendleton A."/>
            <person name="Kubisiak T."/>
            <person name="Anderson C."/>
            <person name="Salamov A."/>
            <person name="Aerts A."/>
            <person name="Riley R."/>
            <person name="Clum A."/>
            <person name="Lindquist E."/>
            <person name="Ence D."/>
            <person name="Campbell M."/>
            <person name="Kronenberg Z."/>
            <person name="Feau N."/>
            <person name="Dhillon B."/>
            <person name="Hamelin R."/>
            <person name="Burleigh J."/>
            <person name="Smith J."/>
            <person name="Yandell M."/>
            <person name="Nelson C."/>
            <person name="Grigoriev I."/>
            <person name="Davis J."/>
        </authorList>
    </citation>
    <scope>NUCLEOTIDE SEQUENCE</scope>
    <source>
        <strain evidence="2">G11</strain>
    </source>
</reference>
<keyword evidence="1" id="KW-0812">Transmembrane</keyword>
<feature type="transmembrane region" description="Helical" evidence="1">
    <location>
        <begin position="12"/>
        <end position="34"/>
    </location>
</feature>
<name>A0A9P6N623_9BASI</name>
<dbReference type="Proteomes" id="UP000886653">
    <property type="component" value="Unassembled WGS sequence"/>
</dbReference>
<keyword evidence="3" id="KW-1185">Reference proteome</keyword>